<dbReference type="PANTHER" id="PTHR30346:SF0">
    <property type="entry name" value="HCA OPERON TRANSCRIPTIONAL ACTIVATOR HCAR"/>
    <property type="match status" value="1"/>
</dbReference>
<dbReference type="SUPFAM" id="SSF53850">
    <property type="entry name" value="Periplasmic binding protein-like II"/>
    <property type="match status" value="1"/>
</dbReference>
<dbReference type="Gene3D" id="3.40.190.10">
    <property type="entry name" value="Periplasmic binding protein-like II"/>
    <property type="match status" value="2"/>
</dbReference>
<dbReference type="OrthoDB" id="9157176at2"/>
<name>A0A4Q1HHQ5_9BURK</name>
<keyword evidence="4" id="KW-0804">Transcription</keyword>
<proteinExistence type="inferred from homology"/>
<evidence type="ECO:0000256" key="1">
    <source>
        <dbReference type="ARBA" id="ARBA00009437"/>
    </source>
</evidence>
<dbReference type="Pfam" id="PF03466">
    <property type="entry name" value="LysR_substrate"/>
    <property type="match status" value="1"/>
</dbReference>
<sequence length="307" mass="33947">MHLDPHSMDPKFLRMFLALAEELHYGRAAERLFISQPPLTKAIQQMEERLGVTLFDRNKRSVRLTVAGNVLVEEARRLLTQTELSIRAVQRAERGNAGRIRIGFVAAVLFMDIREVILGLERKMPGLETQWEEMSSSEQIRALQQDRIDIGFAQISRGMSEMMSIPVGRVDLVVALETGHPLARRRKVRLADLAEDAFIAIPRHSGPSFHDLTIAACMGAGFSPRIVHYAKHLVSVVSLVAMGRGVSLVPRSFARAGLPGAIFKPIEGVAVEAEYSAVWNPANTLPLLPRVLSLLETGRPPAPVSRA</sequence>
<dbReference type="PROSITE" id="PS50931">
    <property type="entry name" value="HTH_LYSR"/>
    <property type="match status" value="1"/>
</dbReference>
<dbReference type="EMBL" id="PYAL01000007">
    <property type="protein sequence ID" value="RXN85346.1"/>
    <property type="molecule type" value="Genomic_DNA"/>
</dbReference>
<dbReference type="GO" id="GO:0003677">
    <property type="term" value="F:DNA binding"/>
    <property type="evidence" value="ECO:0007669"/>
    <property type="project" value="UniProtKB-KW"/>
</dbReference>
<keyword evidence="7" id="KW-1185">Reference proteome</keyword>
<dbReference type="InterPro" id="IPR005119">
    <property type="entry name" value="LysR_subst-bd"/>
</dbReference>
<comment type="similarity">
    <text evidence="1">Belongs to the LysR transcriptional regulatory family.</text>
</comment>
<dbReference type="FunFam" id="1.10.10.10:FF:000001">
    <property type="entry name" value="LysR family transcriptional regulator"/>
    <property type="match status" value="1"/>
</dbReference>
<evidence type="ECO:0000313" key="7">
    <source>
        <dbReference type="Proteomes" id="UP000290849"/>
    </source>
</evidence>
<dbReference type="PRINTS" id="PR00039">
    <property type="entry name" value="HTHLYSR"/>
</dbReference>
<dbReference type="SUPFAM" id="SSF46785">
    <property type="entry name" value="Winged helix' DNA-binding domain"/>
    <property type="match status" value="1"/>
</dbReference>
<dbReference type="InterPro" id="IPR036390">
    <property type="entry name" value="WH_DNA-bd_sf"/>
</dbReference>
<evidence type="ECO:0000256" key="4">
    <source>
        <dbReference type="ARBA" id="ARBA00023163"/>
    </source>
</evidence>
<evidence type="ECO:0000313" key="6">
    <source>
        <dbReference type="EMBL" id="RXN85346.1"/>
    </source>
</evidence>
<comment type="caution">
    <text evidence="6">The sequence shown here is derived from an EMBL/GenBank/DDBJ whole genome shotgun (WGS) entry which is preliminary data.</text>
</comment>
<dbReference type="InterPro" id="IPR036388">
    <property type="entry name" value="WH-like_DNA-bd_sf"/>
</dbReference>
<protein>
    <submittedName>
        <fullName evidence="6">LysR family transcriptional regulator</fullName>
    </submittedName>
</protein>
<dbReference type="Gene3D" id="1.10.10.10">
    <property type="entry name" value="Winged helix-like DNA-binding domain superfamily/Winged helix DNA-binding domain"/>
    <property type="match status" value="1"/>
</dbReference>
<organism evidence="6 7">
    <name type="scientific">Achromobacter aloeverae</name>
    <dbReference type="NCBI Taxonomy" id="1750518"/>
    <lineage>
        <taxon>Bacteria</taxon>
        <taxon>Pseudomonadati</taxon>
        <taxon>Pseudomonadota</taxon>
        <taxon>Betaproteobacteria</taxon>
        <taxon>Burkholderiales</taxon>
        <taxon>Alcaligenaceae</taxon>
        <taxon>Achromobacter</taxon>
    </lineage>
</organism>
<dbReference type="AlphaFoldDB" id="A0A4Q1HHQ5"/>
<keyword evidence="2" id="KW-0805">Transcription regulation</keyword>
<dbReference type="InterPro" id="IPR000847">
    <property type="entry name" value="LysR_HTH_N"/>
</dbReference>
<reference evidence="6 7" key="1">
    <citation type="journal article" date="2017" name="Int. J. Syst. Evol. Microbiol.">
        <title>Achromobacter aloeverae sp. nov., isolated from the root of Aloe vera (L.) Burm.f.</title>
        <authorList>
            <person name="Kuncharoen N."/>
            <person name="Muramatsu Y."/>
            <person name="Shibata C."/>
            <person name="Kamakura Y."/>
            <person name="Nakagawa Y."/>
            <person name="Tanasupawat S."/>
        </authorList>
    </citation>
    <scope>NUCLEOTIDE SEQUENCE [LARGE SCALE GENOMIC DNA]</scope>
    <source>
        <strain evidence="6 7">AVA-1</strain>
    </source>
</reference>
<evidence type="ECO:0000256" key="2">
    <source>
        <dbReference type="ARBA" id="ARBA00023015"/>
    </source>
</evidence>
<evidence type="ECO:0000256" key="3">
    <source>
        <dbReference type="ARBA" id="ARBA00023125"/>
    </source>
</evidence>
<accession>A0A4Q1HHQ5</accession>
<feature type="domain" description="HTH lysR-type" evidence="5">
    <location>
        <begin position="8"/>
        <end position="65"/>
    </location>
</feature>
<dbReference type="Proteomes" id="UP000290849">
    <property type="component" value="Unassembled WGS sequence"/>
</dbReference>
<dbReference type="Pfam" id="PF00126">
    <property type="entry name" value="HTH_1"/>
    <property type="match status" value="1"/>
</dbReference>
<keyword evidence="3" id="KW-0238">DNA-binding</keyword>
<gene>
    <name evidence="6" type="ORF">C7R54_22935</name>
</gene>
<dbReference type="GO" id="GO:0032993">
    <property type="term" value="C:protein-DNA complex"/>
    <property type="evidence" value="ECO:0007669"/>
    <property type="project" value="TreeGrafter"/>
</dbReference>
<dbReference type="GO" id="GO:0003700">
    <property type="term" value="F:DNA-binding transcription factor activity"/>
    <property type="evidence" value="ECO:0007669"/>
    <property type="project" value="InterPro"/>
</dbReference>
<evidence type="ECO:0000259" key="5">
    <source>
        <dbReference type="PROSITE" id="PS50931"/>
    </source>
</evidence>
<dbReference type="PANTHER" id="PTHR30346">
    <property type="entry name" value="TRANSCRIPTIONAL DUAL REGULATOR HCAR-RELATED"/>
    <property type="match status" value="1"/>
</dbReference>